<evidence type="ECO:0000313" key="2">
    <source>
        <dbReference type="Proteomes" id="UP000562254"/>
    </source>
</evidence>
<name>A0A840XSQ9_9PROT</name>
<reference evidence="1 2" key="1">
    <citation type="submission" date="2020-08" db="EMBL/GenBank/DDBJ databases">
        <title>Genomic Encyclopedia of Type Strains, Phase IV (KMG-IV): sequencing the most valuable type-strain genomes for metagenomic binning, comparative biology and taxonomic classification.</title>
        <authorList>
            <person name="Goeker M."/>
        </authorList>
    </citation>
    <scope>NUCLEOTIDE SEQUENCE [LARGE SCALE GENOMIC DNA]</scope>
    <source>
        <strain evidence="1 2">DSM 25895</strain>
    </source>
</reference>
<gene>
    <name evidence="1" type="ORF">FHS88_003859</name>
</gene>
<organism evidence="1 2">
    <name type="scientific">Neoroseomonas alkaliterrae</name>
    <dbReference type="NCBI Taxonomy" id="1452450"/>
    <lineage>
        <taxon>Bacteria</taxon>
        <taxon>Pseudomonadati</taxon>
        <taxon>Pseudomonadota</taxon>
        <taxon>Alphaproteobacteria</taxon>
        <taxon>Acetobacterales</taxon>
        <taxon>Acetobacteraceae</taxon>
        <taxon>Neoroseomonas</taxon>
    </lineage>
</organism>
<dbReference type="RefSeq" id="WP_184487095.1">
    <property type="nucleotide sequence ID" value="NZ_JAAEDJ010000123.1"/>
</dbReference>
<keyword evidence="2" id="KW-1185">Reference proteome</keyword>
<comment type="caution">
    <text evidence="1">The sequence shown here is derived from an EMBL/GenBank/DDBJ whole genome shotgun (WGS) entry which is preliminary data.</text>
</comment>
<proteinExistence type="predicted"/>
<evidence type="ECO:0000313" key="1">
    <source>
        <dbReference type="EMBL" id="MBB5691698.1"/>
    </source>
</evidence>
<accession>A0A840XSQ9</accession>
<dbReference type="AlphaFoldDB" id="A0A840XSQ9"/>
<dbReference type="Proteomes" id="UP000562254">
    <property type="component" value="Unassembled WGS sequence"/>
</dbReference>
<protein>
    <submittedName>
        <fullName evidence="1">Uncharacterized protein</fullName>
    </submittedName>
</protein>
<dbReference type="EMBL" id="JACIJE010000016">
    <property type="protein sequence ID" value="MBB5691698.1"/>
    <property type="molecule type" value="Genomic_DNA"/>
</dbReference>
<sequence>MDDLFWSAPLGAIRTLCVSTLSHAALAECEVKAFGSDFGYFVYEVDERPRSAGISVLAKATSEDAAVRLAEILALRLAADAAAPPLTAV</sequence>